<dbReference type="GO" id="GO:0003723">
    <property type="term" value="F:RNA binding"/>
    <property type="evidence" value="ECO:0007669"/>
    <property type="project" value="InterPro"/>
</dbReference>
<organism evidence="3 4">
    <name type="scientific">Gossypium barbadense</name>
    <name type="common">Sea Island cotton</name>
    <name type="synonym">Hibiscus barbadensis</name>
    <dbReference type="NCBI Taxonomy" id="3634"/>
    <lineage>
        <taxon>Eukaryota</taxon>
        <taxon>Viridiplantae</taxon>
        <taxon>Streptophyta</taxon>
        <taxon>Embryophyta</taxon>
        <taxon>Tracheophyta</taxon>
        <taxon>Spermatophyta</taxon>
        <taxon>Magnoliopsida</taxon>
        <taxon>eudicotyledons</taxon>
        <taxon>Gunneridae</taxon>
        <taxon>Pentapetalae</taxon>
        <taxon>rosids</taxon>
        <taxon>malvids</taxon>
        <taxon>Malvales</taxon>
        <taxon>Malvaceae</taxon>
        <taxon>Malvoideae</taxon>
        <taxon>Gossypium</taxon>
    </lineage>
</organism>
<dbReference type="PANTHER" id="PTHR47926:SF347">
    <property type="entry name" value="PENTATRICOPEPTIDE REPEAT-CONTAINING PROTEIN"/>
    <property type="match status" value="1"/>
</dbReference>
<name>A0A5J5UVY0_GOSBA</name>
<feature type="repeat" description="PPR" evidence="2">
    <location>
        <begin position="294"/>
        <end position="328"/>
    </location>
</feature>
<sequence length="595" mass="68405">MVSTYCLTPKTHLKVPTIVVFLLKKLSPFHFHHCKFYSHHSLPFPRTSSLHVKAIKDGSFQNLDVANHLLNVFVKSKNLNHACKLFDEMPHRDVRTWTILVSTFVHVGSNGAAWNFLRTCKMRCCSSLSELKIGKGVHGWILRNGFVFDVILENALFYFYVKCEDFGSAKWLFESMEDKNSVTWNIMIGAYLDTGNVDKAVDLFRRQGLKDVSVWNTIINGLMRNGFERIALKLLYEMVKDGTLFNEVTFSIALVLVSLLKDLELGKRIHGRVLLSGIHVDGFLRNSLIDMYCKFISWSSIISGLILNGEFEDAFKTFTSMVRKDIDIDVFSITSIVSACASFGVFELGRQVHGLVQKIGHKLDAYLGSSLIDMYAKCGNLDDAKRIFKQTNYMNVVLWTSMVYNYALHGRGREAVQLFEFSMSRGLLPNEVTFIGVLTACSHAGLVEEGCQYFRLMKEVYGIKPGVEHFTRMVDLYGRAGRFKEIKKFIDENGIHHLRAVWRSFLSSCRLHRDIEMAEWVSENLLRCQTLDARPYVLLSNIYAIKQRWEEVETVRRLMQSRGVKKHPCQSWIQIRNQVHAFIMDDRSHPQKNEI</sequence>
<evidence type="ECO:0000256" key="2">
    <source>
        <dbReference type="PROSITE-ProRule" id="PRU00708"/>
    </source>
</evidence>
<dbReference type="InterPro" id="IPR002885">
    <property type="entry name" value="PPR_rpt"/>
</dbReference>
<feature type="repeat" description="PPR" evidence="2">
    <location>
        <begin position="395"/>
        <end position="429"/>
    </location>
</feature>
<dbReference type="OrthoDB" id="442680at2759"/>
<dbReference type="InterPro" id="IPR011990">
    <property type="entry name" value="TPR-like_helical_dom_sf"/>
</dbReference>
<dbReference type="PROSITE" id="PS51375">
    <property type="entry name" value="PPR"/>
    <property type="match status" value="3"/>
</dbReference>
<dbReference type="InterPro" id="IPR046848">
    <property type="entry name" value="E_motif"/>
</dbReference>
<dbReference type="Pfam" id="PF13041">
    <property type="entry name" value="PPR_2"/>
    <property type="match status" value="2"/>
</dbReference>
<dbReference type="EMBL" id="CM018209">
    <property type="protein sequence ID" value="KAB2071728.1"/>
    <property type="molecule type" value="Genomic_DNA"/>
</dbReference>
<dbReference type="InterPro" id="IPR046960">
    <property type="entry name" value="PPR_At4g14850-like_plant"/>
</dbReference>
<dbReference type="Pfam" id="PF20431">
    <property type="entry name" value="E_motif"/>
    <property type="match status" value="1"/>
</dbReference>
<dbReference type="Gene3D" id="1.25.40.10">
    <property type="entry name" value="Tetratricopeptide repeat domain"/>
    <property type="match status" value="5"/>
</dbReference>
<keyword evidence="1" id="KW-0677">Repeat</keyword>
<evidence type="ECO:0000313" key="4">
    <source>
        <dbReference type="Proteomes" id="UP000327439"/>
    </source>
</evidence>
<reference evidence="4" key="1">
    <citation type="journal article" date="2020" name="Nat. Genet.">
        <title>Genomic diversifications of five Gossypium allopolyploid species and their impact on cotton improvement.</title>
        <authorList>
            <person name="Chen Z.J."/>
            <person name="Sreedasyam A."/>
            <person name="Ando A."/>
            <person name="Song Q."/>
            <person name="De Santiago L.M."/>
            <person name="Hulse-Kemp A.M."/>
            <person name="Ding M."/>
            <person name="Ye W."/>
            <person name="Kirkbride R.C."/>
            <person name="Jenkins J."/>
            <person name="Plott C."/>
            <person name="Lovell J."/>
            <person name="Lin Y.M."/>
            <person name="Vaughn R."/>
            <person name="Liu B."/>
            <person name="Simpson S."/>
            <person name="Scheffler B.E."/>
            <person name="Wen L."/>
            <person name="Saski C.A."/>
            <person name="Grover C.E."/>
            <person name="Hu G."/>
            <person name="Conover J.L."/>
            <person name="Carlson J.W."/>
            <person name="Shu S."/>
            <person name="Boston L.B."/>
            <person name="Williams M."/>
            <person name="Peterson D.G."/>
            <person name="McGee K."/>
            <person name="Jones D.C."/>
            <person name="Wendel J.F."/>
            <person name="Stelly D.M."/>
            <person name="Grimwood J."/>
            <person name="Schmutz J."/>
        </authorList>
    </citation>
    <scope>NUCLEOTIDE SEQUENCE [LARGE SCALE GENOMIC DNA]</scope>
    <source>
        <strain evidence="4">cv. 3-79</strain>
    </source>
</reference>
<dbReference type="Proteomes" id="UP000327439">
    <property type="component" value="Chromosome A08"/>
</dbReference>
<evidence type="ECO:0008006" key="5">
    <source>
        <dbReference type="Google" id="ProtNLM"/>
    </source>
</evidence>
<protein>
    <recommendedName>
        <fullName evidence="5">Pentacotripeptide-repeat region of PRORP domain-containing protein</fullName>
    </recommendedName>
</protein>
<gene>
    <name evidence="3" type="ORF">ES319_A08G242600v1</name>
</gene>
<dbReference type="GO" id="GO:0009451">
    <property type="term" value="P:RNA modification"/>
    <property type="evidence" value="ECO:0007669"/>
    <property type="project" value="InterPro"/>
</dbReference>
<dbReference type="Pfam" id="PF01535">
    <property type="entry name" value="PPR"/>
    <property type="match status" value="7"/>
</dbReference>
<feature type="non-terminal residue" evidence="3">
    <location>
        <position position="595"/>
    </location>
</feature>
<dbReference type="FunFam" id="1.25.40.10:FF:000305">
    <property type="entry name" value="Pentatricopeptide repeat-containing protein mitochondrial"/>
    <property type="match status" value="1"/>
</dbReference>
<evidence type="ECO:0000313" key="3">
    <source>
        <dbReference type="EMBL" id="KAB2071728.1"/>
    </source>
</evidence>
<dbReference type="NCBIfam" id="TIGR00756">
    <property type="entry name" value="PPR"/>
    <property type="match status" value="6"/>
</dbReference>
<keyword evidence="4" id="KW-1185">Reference proteome</keyword>
<dbReference type="PANTHER" id="PTHR47926">
    <property type="entry name" value="PENTATRICOPEPTIDE REPEAT-CONTAINING PROTEIN"/>
    <property type="match status" value="1"/>
</dbReference>
<feature type="repeat" description="PPR" evidence="2">
    <location>
        <begin position="180"/>
        <end position="214"/>
    </location>
</feature>
<accession>A0A5J5UVY0</accession>
<dbReference type="AlphaFoldDB" id="A0A5J5UVY0"/>
<proteinExistence type="predicted"/>
<evidence type="ECO:0000256" key="1">
    <source>
        <dbReference type="ARBA" id="ARBA00022737"/>
    </source>
</evidence>